<accession>A0ABP8W074</accession>
<dbReference type="PRINTS" id="PR00069">
    <property type="entry name" value="ALDKETRDTASE"/>
</dbReference>
<protein>
    <submittedName>
        <fullName evidence="3">Aldo/keto reductase</fullName>
    </submittedName>
</protein>
<evidence type="ECO:0000256" key="1">
    <source>
        <dbReference type="ARBA" id="ARBA00023002"/>
    </source>
</evidence>
<feature type="domain" description="NADP-dependent oxidoreductase" evidence="2">
    <location>
        <begin position="15"/>
        <end position="313"/>
    </location>
</feature>
<evidence type="ECO:0000313" key="4">
    <source>
        <dbReference type="Proteomes" id="UP001501295"/>
    </source>
</evidence>
<dbReference type="InterPro" id="IPR023210">
    <property type="entry name" value="NADP_OxRdtase_dom"/>
</dbReference>
<dbReference type="InterPro" id="IPR020471">
    <property type="entry name" value="AKR"/>
</dbReference>
<keyword evidence="4" id="KW-1185">Reference proteome</keyword>
<dbReference type="InterPro" id="IPR050523">
    <property type="entry name" value="AKR_Detox_Biosynth"/>
</dbReference>
<dbReference type="RefSeq" id="WP_345375863.1">
    <property type="nucleotide sequence ID" value="NZ_BAABLM010000003.1"/>
</dbReference>
<dbReference type="Proteomes" id="UP001501295">
    <property type="component" value="Unassembled WGS sequence"/>
</dbReference>
<evidence type="ECO:0000259" key="2">
    <source>
        <dbReference type="Pfam" id="PF00248"/>
    </source>
</evidence>
<dbReference type="EMBL" id="BAABLM010000003">
    <property type="protein sequence ID" value="GAA4676665.1"/>
    <property type="molecule type" value="Genomic_DNA"/>
</dbReference>
<proteinExistence type="predicted"/>
<gene>
    <name evidence="3" type="ORF">GCM10025780_21640</name>
</gene>
<dbReference type="PANTHER" id="PTHR43364">
    <property type="entry name" value="NADH-SPECIFIC METHYLGLYOXAL REDUCTASE-RELATED"/>
    <property type="match status" value="1"/>
</dbReference>
<reference evidence="4" key="1">
    <citation type="journal article" date="2019" name="Int. J. Syst. Evol. Microbiol.">
        <title>The Global Catalogue of Microorganisms (GCM) 10K type strain sequencing project: providing services to taxonomists for standard genome sequencing and annotation.</title>
        <authorList>
            <consortium name="The Broad Institute Genomics Platform"/>
            <consortium name="The Broad Institute Genome Sequencing Center for Infectious Disease"/>
            <person name="Wu L."/>
            <person name="Ma J."/>
        </authorList>
    </citation>
    <scope>NUCLEOTIDE SEQUENCE [LARGE SCALE GENOMIC DNA]</scope>
    <source>
        <strain evidence="4">JCM 18956</strain>
    </source>
</reference>
<dbReference type="Pfam" id="PF00248">
    <property type="entry name" value="Aldo_ket_red"/>
    <property type="match status" value="1"/>
</dbReference>
<dbReference type="PANTHER" id="PTHR43364:SF4">
    <property type="entry name" value="NAD(P)-LINKED OXIDOREDUCTASE SUPERFAMILY PROTEIN"/>
    <property type="match status" value="1"/>
</dbReference>
<comment type="caution">
    <text evidence="3">The sequence shown here is derived from an EMBL/GenBank/DDBJ whole genome shotgun (WGS) entry which is preliminary data.</text>
</comment>
<dbReference type="SUPFAM" id="SSF51430">
    <property type="entry name" value="NAD(P)-linked oxidoreductase"/>
    <property type="match status" value="1"/>
</dbReference>
<evidence type="ECO:0000313" key="3">
    <source>
        <dbReference type="EMBL" id="GAA4676665.1"/>
    </source>
</evidence>
<name>A0ABP8W074_9MICO</name>
<dbReference type="InterPro" id="IPR036812">
    <property type="entry name" value="NAD(P)_OxRdtase_dom_sf"/>
</dbReference>
<organism evidence="3 4">
    <name type="scientific">Frondihabitans cladoniiphilus</name>
    <dbReference type="NCBI Taxonomy" id="715785"/>
    <lineage>
        <taxon>Bacteria</taxon>
        <taxon>Bacillati</taxon>
        <taxon>Actinomycetota</taxon>
        <taxon>Actinomycetes</taxon>
        <taxon>Micrococcales</taxon>
        <taxon>Microbacteriaceae</taxon>
        <taxon>Frondihabitans</taxon>
    </lineage>
</organism>
<keyword evidence="1" id="KW-0560">Oxidoreductase</keyword>
<dbReference type="Gene3D" id="3.20.20.100">
    <property type="entry name" value="NADP-dependent oxidoreductase domain"/>
    <property type="match status" value="1"/>
</dbReference>
<sequence>MDYRLLGRTGVEVSPLALGTMMFGAWGNADHDDSIRIIHKALDAGINFVDTADVYSAGESEVIVGKALKGRREDVVLATKFFMPTGDGPNSSGGSRRYVMKAVENSLRRLDTDYIDLYQMHRPSATTDVEETLGALTDLVQQGKVRSIGSSSYSGSQIVEAQVAAERRNLSRFTTEQPPYSILVRGIEEDVLPTTLRYGMGTLVYSPLSGGWLTGRWRKDAPGAPVSKNRPAARFDMSSPANQRKLDVVEELALLAEANGMTLIDLAIAFVLDHPGVTSAIVGPRTMEQLESQLTGADVTLSTEVLDRIDELVAPGVTLNPDDNSYGAVSLTAAARRR</sequence>